<accession>A0A426ZY84</accession>
<protein>
    <submittedName>
        <fullName evidence="1">Uncharacterized protein</fullName>
    </submittedName>
</protein>
<reference evidence="1 2" key="1">
    <citation type="journal article" date="2014" name="Agronomy (Basel)">
        <title>A Draft Genome Sequence for Ensete ventricosum, the Drought-Tolerant Tree Against Hunger.</title>
        <authorList>
            <person name="Harrison J."/>
            <person name="Moore K.A."/>
            <person name="Paszkiewicz K."/>
            <person name="Jones T."/>
            <person name="Grant M."/>
            <person name="Ambacheew D."/>
            <person name="Muzemil S."/>
            <person name="Studholme D.J."/>
        </authorList>
    </citation>
    <scope>NUCLEOTIDE SEQUENCE [LARGE SCALE GENOMIC DNA]</scope>
</reference>
<organism evidence="1 2">
    <name type="scientific">Ensete ventricosum</name>
    <name type="common">Abyssinian banana</name>
    <name type="synonym">Musa ensete</name>
    <dbReference type="NCBI Taxonomy" id="4639"/>
    <lineage>
        <taxon>Eukaryota</taxon>
        <taxon>Viridiplantae</taxon>
        <taxon>Streptophyta</taxon>
        <taxon>Embryophyta</taxon>
        <taxon>Tracheophyta</taxon>
        <taxon>Spermatophyta</taxon>
        <taxon>Magnoliopsida</taxon>
        <taxon>Liliopsida</taxon>
        <taxon>Zingiberales</taxon>
        <taxon>Musaceae</taxon>
        <taxon>Ensete</taxon>
    </lineage>
</organism>
<comment type="caution">
    <text evidence="1">The sequence shown here is derived from an EMBL/GenBank/DDBJ whole genome shotgun (WGS) entry which is preliminary data.</text>
</comment>
<proteinExistence type="predicted"/>
<gene>
    <name evidence="1" type="ORF">B296_00035842</name>
</gene>
<dbReference type="AlphaFoldDB" id="A0A426ZY84"/>
<sequence>MEFTRAGGCLGGGSSSLSIVLLGGPKGSPQECFVHGRFWSSCFLATKVSATMYWLALYSISGTVAGGRSTNDKKNLEGRRPIRKAWITNEGCASSLGPRCRGLVGWQRPPPRGTLYSRCYTGALATLGPPSSTENIARLCVVAEESSRLGSAHVRKLVCVVGE</sequence>
<dbReference type="EMBL" id="AMZH03004525">
    <property type="protein sequence ID" value="RRT68947.1"/>
    <property type="molecule type" value="Genomic_DNA"/>
</dbReference>
<dbReference type="Proteomes" id="UP000287651">
    <property type="component" value="Unassembled WGS sequence"/>
</dbReference>
<evidence type="ECO:0000313" key="1">
    <source>
        <dbReference type="EMBL" id="RRT68947.1"/>
    </source>
</evidence>
<name>A0A426ZY84_ENSVE</name>
<evidence type="ECO:0000313" key="2">
    <source>
        <dbReference type="Proteomes" id="UP000287651"/>
    </source>
</evidence>